<proteinExistence type="predicted"/>
<sequence>MKIQQYLKAVRDAKIKVDLISISFIILMIFILLLLMFILLESVFYFSPFYKKIILVTIFVAFSLTLLWLGISYVIINQNRYPSYSWRNLASIIGKNIFPNNVDTALNAYQIESQIKETQSKDLADNFIDSVAKKISDVNPEEIIDKEPLLNIKLITVIIMFISIITLSMFWEQSSDAFYRWKNYNKQFLAPKPFKLYSLTRNQHILGGEKISIIIMSEGQSPDSVLLRLTPTQITLNDRDSSIIELKTGKNLSEFYQFELPELFQDYEYSAIVNAQQFYEAWESVESTPDTIFVTDRPKLENFEMIIIPPSYSKLPSEILDGSIAVVQGLMGTIVKINLESNRNLKSCFMKQNDSIKFFETYKNKANGEFIIKNEGKFSVHLVDPRGITNRDPVPYHISILPDNKPSIKIIKPPPIITLGNNQIIQFHLEIEDDYGFNNLQLAYEIRRPEYLDVEPYIAMFIIPELNQDTTIQTIKTHWNLSDLMLMPDDEIHYHFELSDNDDISGPKKTLSETFIAKIPSLSDLYEKLENKEENINEQISDSLDDLVALKDEIDNMELDIIKTKDELKWEDQQRIKEIIDQAKNEITKMKNISSAIETLMEQSEKHDLFLPDLMKKFNELSSLLKEIIPENLIENLSDAQNSLEEMNLQSLQKALENMSNNISEIESE</sequence>
<dbReference type="EMBL" id="UINC01008048">
    <property type="protein sequence ID" value="SVA36260.1"/>
    <property type="molecule type" value="Genomic_DNA"/>
</dbReference>
<name>A0A381V7I6_9ZZZZ</name>
<evidence type="ECO:0008006" key="4">
    <source>
        <dbReference type="Google" id="ProtNLM"/>
    </source>
</evidence>
<organism evidence="3">
    <name type="scientific">marine metagenome</name>
    <dbReference type="NCBI Taxonomy" id="408172"/>
    <lineage>
        <taxon>unclassified sequences</taxon>
        <taxon>metagenomes</taxon>
        <taxon>ecological metagenomes</taxon>
    </lineage>
</organism>
<feature type="coiled-coil region" evidence="1">
    <location>
        <begin position="642"/>
        <end position="669"/>
    </location>
</feature>
<keyword evidence="2" id="KW-0472">Membrane</keyword>
<accession>A0A381V7I6</accession>
<keyword evidence="2" id="KW-0812">Transmembrane</keyword>
<gene>
    <name evidence="3" type="ORF">METZ01_LOCUS89114</name>
</gene>
<feature type="transmembrane region" description="Helical" evidence="2">
    <location>
        <begin position="53"/>
        <end position="76"/>
    </location>
</feature>
<keyword evidence="1" id="KW-0175">Coiled coil</keyword>
<reference evidence="3" key="1">
    <citation type="submission" date="2018-05" db="EMBL/GenBank/DDBJ databases">
        <authorList>
            <person name="Lanie J.A."/>
            <person name="Ng W.-L."/>
            <person name="Kazmierczak K.M."/>
            <person name="Andrzejewski T.M."/>
            <person name="Davidsen T.M."/>
            <person name="Wayne K.J."/>
            <person name="Tettelin H."/>
            <person name="Glass J.I."/>
            <person name="Rusch D."/>
            <person name="Podicherti R."/>
            <person name="Tsui H.-C.T."/>
            <person name="Winkler M.E."/>
        </authorList>
    </citation>
    <scope>NUCLEOTIDE SEQUENCE</scope>
</reference>
<keyword evidence="2" id="KW-1133">Transmembrane helix</keyword>
<feature type="transmembrane region" description="Helical" evidence="2">
    <location>
        <begin position="154"/>
        <end position="171"/>
    </location>
</feature>
<dbReference type="AlphaFoldDB" id="A0A381V7I6"/>
<evidence type="ECO:0000256" key="1">
    <source>
        <dbReference type="SAM" id="Coils"/>
    </source>
</evidence>
<feature type="non-terminal residue" evidence="3">
    <location>
        <position position="669"/>
    </location>
</feature>
<evidence type="ECO:0000256" key="2">
    <source>
        <dbReference type="SAM" id="Phobius"/>
    </source>
</evidence>
<evidence type="ECO:0000313" key="3">
    <source>
        <dbReference type="EMBL" id="SVA36260.1"/>
    </source>
</evidence>
<protein>
    <recommendedName>
        <fullName evidence="4">DUF4175 domain-containing protein</fullName>
    </recommendedName>
</protein>
<feature type="coiled-coil region" evidence="1">
    <location>
        <begin position="519"/>
        <end position="593"/>
    </location>
</feature>
<feature type="transmembrane region" description="Helical" evidence="2">
    <location>
        <begin position="21"/>
        <end position="47"/>
    </location>
</feature>